<evidence type="ECO:0000256" key="7">
    <source>
        <dbReference type="PROSITE-ProRule" id="PRU00322"/>
    </source>
</evidence>
<feature type="domain" description="RanBP2-type" evidence="9">
    <location>
        <begin position="1"/>
        <end position="30"/>
    </location>
</feature>
<evidence type="ECO:0000256" key="8">
    <source>
        <dbReference type="SAM" id="MobiDB-lite"/>
    </source>
</evidence>
<comment type="subcellular location">
    <subcellularLocation>
        <location evidence="1">Nucleus</location>
    </subcellularLocation>
</comment>
<feature type="compositionally biased region" description="Acidic residues" evidence="8">
    <location>
        <begin position="210"/>
        <end position="220"/>
    </location>
</feature>
<name>A0AAD7UK61_9STRA</name>
<dbReference type="PROSITE" id="PS01358">
    <property type="entry name" value="ZF_RANBP2_1"/>
    <property type="match status" value="2"/>
</dbReference>
<dbReference type="InterPro" id="IPR001876">
    <property type="entry name" value="Znf_RanBP2"/>
</dbReference>
<feature type="compositionally biased region" description="Basic and acidic residues" evidence="8">
    <location>
        <begin position="263"/>
        <end position="272"/>
    </location>
</feature>
<dbReference type="GO" id="GO:0003723">
    <property type="term" value="F:RNA binding"/>
    <property type="evidence" value="ECO:0007669"/>
    <property type="project" value="UniProtKB-KW"/>
</dbReference>
<evidence type="ECO:0000256" key="2">
    <source>
        <dbReference type="ARBA" id="ARBA00022723"/>
    </source>
</evidence>
<feature type="compositionally biased region" description="Acidic residues" evidence="8">
    <location>
        <begin position="250"/>
        <end position="262"/>
    </location>
</feature>
<reference evidence="10" key="1">
    <citation type="submission" date="2023-01" db="EMBL/GenBank/DDBJ databases">
        <title>Metagenome sequencing of chrysophaentin producing Chrysophaeum taylorii.</title>
        <authorList>
            <person name="Davison J."/>
            <person name="Bewley C."/>
        </authorList>
    </citation>
    <scope>NUCLEOTIDE SEQUENCE</scope>
    <source>
        <strain evidence="10">NIES-1699</strain>
    </source>
</reference>
<evidence type="ECO:0000313" key="11">
    <source>
        <dbReference type="Proteomes" id="UP001230188"/>
    </source>
</evidence>
<dbReference type="InterPro" id="IPR034870">
    <property type="entry name" value="TET_fam"/>
</dbReference>
<dbReference type="SUPFAM" id="SSF90209">
    <property type="entry name" value="Ran binding protein zinc finger-like"/>
    <property type="match status" value="2"/>
</dbReference>
<protein>
    <recommendedName>
        <fullName evidence="9">RanBP2-type domain-containing protein</fullName>
    </recommendedName>
</protein>
<evidence type="ECO:0000256" key="4">
    <source>
        <dbReference type="ARBA" id="ARBA00022833"/>
    </source>
</evidence>
<dbReference type="Pfam" id="PF00641">
    <property type="entry name" value="Zn_ribbon_RanBP"/>
    <property type="match status" value="2"/>
</dbReference>
<dbReference type="GO" id="GO:0006355">
    <property type="term" value="P:regulation of DNA-templated transcription"/>
    <property type="evidence" value="ECO:0007669"/>
    <property type="project" value="InterPro"/>
</dbReference>
<evidence type="ECO:0000256" key="6">
    <source>
        <dbReference type="ARBA" id="ARBA00023242"/>
    </source>
</evidence>
<feature type="domain" description="RanBP2-type" evidence="9">
    <location>
        <begin position="57"/>
        <end position="86"/>
    </location>
</feature>
<dbReference type="PROSITE" id="PS50199">
    <property type="entry name" value="ZF_RANBP2_2"/>
    <property type="match status" value="2"/>
</dbReference>
<dbReference type="InterPro" id="IPR036443">
    <property type="entry name" value="Znf_RanBP2_sf"/>
</dbReference>
<dbReference type="Gene3D" id="4.10.1060.10">
    <property type="entry name" value="Zinc finger, RanBP2-type"/>
    <property type="match status" value="2"/>
</dbReference>
<evidence type="ECO:0000256" key="1">
    <source>
        <dbReference type="ARBA" id="ARBA00004123"/>
    </source>
</evidence>
<feature type="compositionally biased region" description="Acidic residues" evidence="8">
    <location>
        <begin position="129"/>
        <end position="140"/>
    </location>
</feature>
<accession>A0AAD7UK61</accession>
<dbReference type="GO" id="GO:0008270">
    <property type="term" value="F:zinc ion binding"/>
    <property type="evidence" value="ECO:0007669"/>
    <property type="project" value="UniProtKB-KW"/>
</dbReference>
<evidence type="ECO:0000313" key="10">
    <source>
        <dbReference type="EMBL" id="KAJ8610023.1"/>
    </source>
</evidence>
<proteinExistence type="predicted"/>
<dbReference type="PANTHER" id="PTHR23238">
    <property type="entry name" value="RNA BINDING PROTEIN"/>
    <property type="match status" value="1"/>
</dbReference>
<sequence>MPGDWICHQCQNNNFARRRECRRCGTPRSDRSTVVGERPPPQQHGSSRPRGGGSSFIPGDWLCGRCSNHNFQWRTECKRCSAPRGADSQVIGKDGNVEQPAPPPPAPEPQISADQGAPPPIELPPSLEEIPDDDDEEDQAAVDQNGAGAREPFAVETQPVVVESPVDAGGFSEAMPLDTVGSEDVPVEPTTDGAPAVEPQLENGRHEPEPESVEFQEDPNDMGAPGSAVDAPHEDGDVPTVLIKRPLDQQIEEDEPAPDDDEPNLKRVKAEPAEVLVSEA</sequence>
<keyword evidence="3 7" id="KW-0863">Zinc-finger</keyword>
<organism evidence="10 11">
    <name type="scientific">Chrysophaeum taylorii</name>
    <dbReference type="NCBI Taxonomy" id="2483200"/>
    <lineage>
        <taxon>Eukaryota</taxon>
        <taxon>Sar</taxon>
        <taxon>Stramenopiles</taxon>
        <taxon>Ochrophyta</taxon>
        <taxon>Pelagophyceae</taxon>
        <taxon>Pelagomonadales</taxon>
        <taxon>Pelagomonadaceae</taxon>
        <taxon>Chrysophaeum</taxon>
    </lineage>
</organism>
<dbReference type="AlphaFoldDB" id="A0AAD7UK61"/>
<dbReference type="EMBL" id="JAQMWT010000122">
    <property type="protein sequence ID" value="KAJ8610023.1"/>
    <property type="molecule type" value="Genomic_DNA"/>
</dbReference>
<gene>
    <name evidence="10" type="ORF">CTAYLR_006624</name>
</gene>
<dbReference type="SMART" id="SM00547">
    <property type="entry name" value="ZnF_RBZ"/>
    <property type="match status" value="2"/>
</dbReference>
<keyword evidence="5" id="KW-0694">RNA-binding</keyword>
<comment type="caution">
    <text evidence="10">The sequence shown here is derived from an EMBL/GenBank/DDBJ whole genome shotgun (WGS) entry which is preliminary data.</text>
</comment>
<dbReference type="Proteomes" id="UP001230188">
    <property type="component" value="Unassembled WGS sequence"/>
</dbReference>
<keyword evidence="11" id="KW-1185">Reference proteome</keyword>
<evidence type="ECO:0000259" key="9">
    <source>
        <dbReference type="PROSITE" id="PS50199"/>
    </source>
</evidence>
<keyword evidence="4" id="KW-0862">Zinc</keyword>
<dbReference type="GO" id="GO:0005634">
    <property type="term" value="C:nucleus"/>
    <property type="evidence" value="ECO:0007669"/>
    <property type="project" value="UniProtKB-SubCell"/>
</dbReference>
<feature type="region of interest" description="Disordered" evidence="8">
    <location>
        <begin position="23"/>
        <end position="53"/>
    </location>
</feature>
<evidence type="ECO:0000256" key="5">
    <source>
        <dbReference type="ARBA" id="ARBA00022884"/>
    </source>
</evidence>
<evidence type="ECO:0000256" key="3">
    <source>
        <dbReference type="ARBA" id="ARBA00022771"/>
    </source>
</evidence>
<keyword evidence="2" id="KW-0479">Metal-binding</keyword>
<feature type="region of interest" description="Disordered" evidence="8">
    <location>
        <begin position="82"/>
        <end position="280"/>
    </location>
</feature>
<keyword evidence="6" id="KW-0539">Nucleus</keyword>